<keyword evidence="4" id="KW-1185">Reference proteome</keyword>
<accession>A0A2U9BHI5</accession>
<organism evidence="2 4">
    <name type="scientific">Scophthalmus maximus</name>
    <name type="common">Turbot</name>
    <name type="synonym">Psetta maxima</name>
    <dbReference type="NCBI Taxonomy" id="52904"/>
    <lineage>
        <taxon>Eukaryota</taxon>
        <taxon>Metazoa</taxon>
        <taxon>Chordata</taxon>
        <taxon>Craniata</taxon>
        <taxon>Vertebrata</taxon>
        <taxon>Euteleostomi</taxon>
        <taxon>Actinopterygii</taxon>
        <taxon>Neopterygii</taxon>
        <taxon>Teleostei</taxon>
        <taxon>Neoteleostei</taxon>
        <taxon>Acanthomorphata</taxon>
        <taxon>Carangaria</taxon>
        <taxon>Pleuronectiformes</taxon>
        <taxon>Pleuronectoidei</taxon>
        <taxon>Scophthalmidae</taxon>
        <taxon>Scophthalmus</taxon>
    </lineage>
</organism>
<keyword evidence="1" id="KW-0472">Membrane</keyword>
<proteinExistence type="predicted"/>
<evidence type="ECO:0000313" key="5">
    <source>
        <dbReference type="Proteomes" id="UP000438429"/>
    </source>
</evidence>
<reference evidence="2 4" key="1">
    <citation type="submission" date="2017-12" db="EMBL/GenBank/DDBJ databases">
        <title>Integrating genomic resources of turbot (Scophthalmus maximus) in depth evaluation of genetic and physical mapping variation across individuals.</title>
        <authorList>
            <person name="Martinez P."/>
        </authorList>
    </citation>
    <scope>NUCLEOTIDE SEQUENCE [LARGE SCALE GENOMIC DNA]</scope>
</reference>
<feature type="transmembrane region" description="Helical" evidence="1">
    <location>
        <begin position="125"/>
        <end position="148"/>
    </location>
</feature>
<dbReference type="Proteomes" id="UP000438429">
    <property type="component" value="Unassembled WGS sequence"/>
</dbReference>
<gene>
    <name evidence="3" type="ORF">F2P81_013162</name>
    <name evidence="2" type="ORF">SMAX5B_011279</name>
</gene>
<dbReference type="EMBL" id="CP026248">
    <property type="protein sequence ID" value="AWP03498.1"/>
    <property type="molecule type" value="Genomic_DNA"/>
</dbReference>
<evidence type="ECO:0000313" key="2">
    <source>
        <dbReference type="EMBL" id="AWP03498.1"/>
    </source>
</evidence>
<evidence type="ECO:0000313" key="3">
    <source>
        <dbReference type="EMBL" id="KAF0035404.1"/>
    </source>
</evidence>
<name>A0A2U9BHI5_SCOMX</name>
<sequence>MGGRTDTKIVEEEAEIRLRTYVSMMTVQVLKICGILQGFEEEVWVSCAQRLVNKTMEGLPEGIFPTMTSKKMAMAVVKELRAKFGKKLKYMLFLEDLGVEAVLTECFQSHIQKSSYKKSCRCCKYLLYSFFITLGAVAILAIGTLFLIL</sequence>
<dbReference type="Proteomes" id="UP000246464">
    <property type="component" value="Chromosome 6"/>
</dbReference>
<protein>
    <submittedName>
        <fullName evidence="2">Uncharacterized protein</fullName>
    </submittedName>
</protein>
<dbReference type="AlphaFoldDB" id="A0A2U9BHI5"/>
<keyword evidence="1" id="KW-1133">Transmembrane helix</keyword>
<dbReference type="EMBL" id="VEVO01000011">
    <property type="protein sequence ID" value="KAF0035404.1"/>
    <property type="molecule type" value="Genomic_DNA"/>
</dbReference>
<evidence type="ECO:0000313" key="4">
    <source>
        <dbReference type="Proteomes" id="UP000246464"/>
    </source>
</evidence>
<keyword evidence="1" id="KW-0812">Transmembrane</keyword>
<evidence type="ECO:0000256" key="1">
    <source>
        <dbReference type="SAM" id="Phobius"/>
    </source>
</evidence>
<reference evidence="3 5" key="2">
    <citation type="submission" date="2019-06" db="EMBL/GenBank/DDBJ databases">
        <title>Draft genomes of female and male turbot (Scophthalmus maximus).</title>
        <authorList>
            <person name="Xu H."/>
            <person name="Xu X.-W."/>
            <person name="Shao C."/>
            <person name="Chen S."/>
        </authorList>
    </citation>
    <scope>NUCLEOTIDE SEQUENCE [LARGE SCALE GENOMIC DNA]</scope>
    <source>
        <strain evidence="3">Ysfricsl-2016a</strain>
        <tissue evidence="3">Blood</tissue>
    </source>
</reference>